<dbReference type="AlphaFoldDB" id="A0A2V4MTQ3"/>
<name>A0A2V4MTQ3_9ACTN</name>
<dbReference type="OrthoDB" id="4204268at2"/>
<evidence type="ECO:0000313" key="3">
    <source>
        <dbReference type="Proteomes" id="UP000248039"/>
    </source>
</evidence>
<dbReference type="RefSeq" id="WP_110673086.1">
    <property type="nucleotide sequence ID" value="NZ_PYBW01000146.1"/>
</dbReference>
<feature type="region of interest" description="Disordered" evidence="1">
    <location>
        <begin position="1"/>
        <end position="30"/>
    </location>
</feature>
<proteinExistence type="predicted"/>
<organism evidence="2 3">
    <name type="scientific">Streptomyces tateyamensis</name>
    <dbReference type="NCBI Taxonomy" id="565073"/>
    <lineage>
        <taxon>Bacteria</taxon>
        <taxon>Bacillati</taxon>
        <taxon>Actinomycetota</taxon>
        <taxon>Actinomycetes</taxon>
        <taxon>Kitasatosporales</taxon>
        <taxon>Streptomycetaceae</taxon>
        <taxon>Streptomyces</taxon>
    </lineage>
</organism>
<dbReference type="InterPro" id="IPR006448">
    <property type="entry name" value="Phage_term_ssu_P27"/>
</dbReference>
<dbReference type="Proteomes" id="UP000248039">
    <property type="component" value="Unassembled WGS sequence"/>
</dbReference>
<dbReference type="Pfam" id="PF05119">
    <property type="entry name" value="Terminase_4"/>
    <property type="match status" value="1"/>
</dbReference>
<dbReference type="EMBL" id="PYBW01000146">
    <property type="protein sequence ID" value="PYC67783.1"/>
    <property type="molecule type" value="Genomic_DNA"/>
</dbReference>
<protein>
    <submittedName>
        <fullName evidence="2">Phage terminase small subunit P27 family</fullName>
    </submittedName>
</protein>
<feature type="region of interest" description="Disordered" evidence="1">
    <location>
        <begin position="146"/>
        <end position="165"/>
    </location>
</feature>
<gene>
    <name evidence="2" type="ORF">C7C46_30020</name>
</gene>
<evidence type="ECO:0000256" key="1">
    <source>
        <dbReference type="SAM" id="MobiDB-lite"/>
    </source>
</evidence>
<dbReference type="NCBIfam" id="TIGR01558">
    <property type="entry name" value="sm_term_P27"/>
    <property type="match status" value="1"/>
</dbReference>
<evidence type="ECO:0000313" key="2">
    <source>
        <dbReference type="EMBL" id="PYC67783.1"/>
    </source>
</evidence>
<accession>A0A2V4MTQ3</accession>
<keyword evidence="3" id="KW-1185">Reference proteome</keyword>
<comment type="caution">
    <text evidence="2">The sequence shown here is derived from an EMBL/GenBank/DDBJ whole genome shotgun (WGS) entry which is preliminary data.</text>
</comment>
<reference evidence="2 3" key="1">
    <citation type="submission" date="2018-03" db="EMBL/GenBank/DDBJ databases">
        <title>Bioinformatic expansion and discovery of thiopeptide antibiotics.</title>
        <authorList>
            <person name="Schwalen C.J."/>
            <person name="Hudson G.A."/>
            <person name="Mitchell D.A."/>
        </authorList>
    </citation>
    <scope>NUCLEOTIDE SEQUENCE [LARGE SCALE GENOMIC DNA]</scope>
    <source>
        <strain evidence="2 3">ATCC 21389</strain>
    </source>
</reference>
<sequence>MADPTRRKPPLQVIREGNPGKRPVPEDVKVPPAELTEPDWFELFGDQADGEQAAVNERCRDVASREWRRVVPVLEHVAGIGLVDTSTLTDYCVCVARIDQCEREISAHGILMQGERGWQKNGATTIVGQYRSQLARYIGELGLSPSARGRLTPPETGGDDDGIFD</sequence>